<dbReference type="PANTHER" id="PTHR22691">
    <property type="entry name" value="YEAST SPT2-RELATED"/>
    <property type="match status" value="1"/>
</dbReference>
<feature type="region of interest" description="Disordered" evidence="3">
    <location>
        <begin position="1"/>
        <end position="75"/>
    </location>
</feature>
<feature type="compositionally biased region" description="Acidic residues" evidence="3">
    <location>
        <begin position="1"/>
        <end position="32"/>
    </location>
</feature>
<dbReference type="Proteomes" id="UP001163823">
    <property type="component" value="Chromosome 10"/>
</dbReference>
<evidence type="ECO:0000313" key="4">
    <source>
        <dbReference type="EMBL" id="KAJ7953467.1"/>
    </source>
</evidence>
<dbReference type="InterPro" id="IPR013256">
    <property type="entry name" value="Chromatin_SPT2"/>
</dbReference>
<keyword evidence="2" id="KW-0175">Coiled coil</keyword>
<organism evidence="4 5">
    <name type="scientific">Quillaja saponaria</name>
    <name type="common">Soap bark tree</name>
    <dbReference type="NCBI Taxonomy" id="32244"/>
    <lineage>
        <taxon>Eukaryota</taxon>
        <taxon>Viridiplantae</taxon>
        <taxon>Streptophyta</taxon>
        <taxon>Embryophyta</taxon>
        <taxon>Tracheophyta</taxon>
        <taxon>Spermatophyta</taxon>
        <taxon>Magnoliopsida</taxon>
        <taxon>eudicotyledons</taxon>
        <taxon>Gunneridae</taxon>
        <taxon>Pentapetalae</taxon>
        <taxon>rosids</taxon>
        <taxon>fabids</taxon>
        <taxon>Fabales</taxon>
        <taxon>Quillajaceae</taxon>
        <taxon>Quillaja</taxon>
    </lineage>
</organism>
<dbReference type="AlphaFoldDB" id="A0AAD7L8R8"/>
<dbReference type="PANTHER" id="PTHR22691:SF8">
    <property type="entry name" value="PROTEIN SPT2 HOMOLOG"/>
    <property type="match status" value="1"/>
</dbReference>
<sequence length="404" mass="46711">MRGYDELEDYDDYEDEGDEQEYEDEEEEEEEEQPRKPTKEELEYLELRQRLKESIRKQMKKEKGSAYSNSSKKKLPYDNYGSFFGPSQPVIAQRVIQESKSLLETQHLASRVSNSHHVNKNKTTNGASRPSAINLLPKIRNEQQTKVQKLKDTRDYSFLLSDDAELPAPRKELPPRKVSVPTSEGRPSQVPGKSKQPLRDSGKHIQDSRKQLGRDNGSGPGLPVGQKGLPSRAAVTAMENKSSIPGIKNNVNGMQKPLSSKMQSSAPKHHLQQKKEPREPIKPKIMPKQPVTSSKPQINKPLKQNPSRTTLQDHRFKKKPVDQFSDDEDARALSELRQMFRFRRDRYVDDDDDSDMEAGFEDIMREERRSAKIARKEDEEQLRLIEEEEKRERQRKLAKRRKLG</sequence>
<dbReference type="GO" id="GO:0042393">
    <property type="term" value="F:histone binding"/>
    <property type="evidence" value="ECO:0007669"/>
    <property type="project" value="TreeGrafter"/>
</dbReference>
<evidence type="ECO:0000256" key="3">
    <source>
        <dbReference type="SAM" id="MobiDB-lite"/>
    </source>
</evidence>
<evidence type="ECO:0000256" key="1">
    <source>
        <dbReference type="ARBA" id="ARBA00006461"/>
    </source>
</evidence>
<feature type="compositionally biased region" description="Polar residues" evidence="3">
    <location>
        <begin position="109"/>
        <end position="128"/>
    </location>
</feature>
<dbReference type="SMART" id="SM00784">
    <property type="entry name" value="SPT2"/>
    <property type="match status" value="1"/>
</dbReference>
<proteinExistence type="inferred from homology"/>
<dbReference type="Pfam" id="PF08243">
    <property type="entry name" value="SPT2"/>
    <property type="match status" value="1"/>
</dbReference>
<feature type="compositionally biased region" description="Basic and acidic residues" evidence="3">
    <location>
        <begin position="273"/>
        <end position="282"/>
    </location>
</feature>
<evidence type="ECO:0000313" key="5">
    <source>
        <dbReference type="Proteomes" id="UP001163823"/>
    </source>
</evidence>
<feature type="region of interest" description="Disordered" evidence="3">
    <location>
        <begin position="109"/>
        <end position="329"/>
    </location>
</feature>
<feature type="compositionally biased region" description="Basic and acidic residues" evidence="3">
    <location>
        <begin position="33"/>
        <end position="64"/>
    </location>
</feature>
<comment type="similarity">
    <text evidence="1">Belongs to the SPT2 family.</text>
</comment>
<protein>
    <submittedName>
        <fullName evidence="4">Protein SPT2-like</fullName>
    </submittedName>
</protein>
<name>A0AAD7L8R8_QUISA</name>
<feature type="compositionally biased region" description="Acidic residues" evidence="3">
    <location>
        <begin position="349"/>
        <end position="360"/>
    </location>
</feature>
<dbReference type="GO" id="GO:0005730">
    <property type="term" value="C:nucleolus"/>
    <property type="evidence" value="ECO:0007669"/>
    <property type="project" value="TreeGrafter"/>
</dbReference>
<comment type="caution">
    <text evidence="4">The sequence shown here is derived from an EMBL/GenBank/DDBJ whole genome shotgun (WGS) entry which is preliminary data.</text>
</comment>
<feature type="compositionally biased region" description="Basic and acidic residues" evidence="3">
    <location>
        <begin position="197"/>
        <end position="213"/>
    </location>
</feature>
<accession>A0AAD7L8R8</accession>
<evidence type="ECO:0000256" key="2">
    <source>
        <dbReference type="ARBA" id="ARBA00023054"/>
    </source>
</evidence>
<feature type="compositionally biased region" description="Polar residues" evidence="3">
    <location>
        <begin position="290"/>
        <end position="310"/>
    </location>
</feature>
<feature type="compositionally biased region" description="Basic and acidic residues" evidence="3">
    <location>
        <begin position="139"/>
        <end position="155"/>
    </location>
</feature>
<dbReference type="GO" id="GO:0006334">
    <property type="term" value="P:nucleosome assembly"/>
    <property type="evidence" value="ECO:0007669"/>
    <property type="project" value="TreeGrafter"/>
</dbReference>
<feature type="compositionally biased region" description="Polar residues" evidence="3">
    <location>
        <begin position="239"/>
        <end position="266"/>
    </location>
</feature>
<dbReference type="GO" id="GO:0003677">
    <property type="term" value="F:DNA binding"/>
    <property type="evidence" value="ECO:0007669"/>
    <property type="project" value="TreeGrafter"/>
</dbReference>
<feature type="region of interest" description="Disordered" evidence="3">
    <location>
        <begin position="349"/>
        <end position="377"/>
    </location>
</feature>
<dbReference type="EMBL" id="JARAOO010000010">
    <property type="protein sequence ID" value="KAJ7953467.1"/>
    <property type="molecule type" value="Genomic_DNA"/>
</dbReference>
<dbReference type="GO" id="GO:0006360">
    <property type="term" value="P:transcription by RNA polymerase I"/>
    <property type="evidence" value="ECO:0007669"/>
    <property type="project" value="TreeGrafter"/>
</dbReference>
<reference evidence="4" key="1">
    <citation type="journal article" date="2023" name="Science">
        <title>Elucidation of the pathway for biosynthesis of saponin adjuvants from the soapbark tree.</title>
        <authorList>
            <person name="Reed J."/>
            <person name="Orme A."/>
            <person name="El-Demerdash A."/>
            <person name="Owen C."/>
            <person name="Martin L.B.B."/>
            <person name="Misra R.C."/>
            <person name="Kikuchi S."/>
            <person name="Rejzek M."/>
            <person name="Martin A.C."/>
            <person name="Harkess A."/>
            <person name="Leebens-Mack J."/>
            <person name="Louveau T."/>
            <person name="Stephenson M.J."/>
            <person name="Osbourn A."/>
        </authorList>
    </citation>
    <scope>NUCLEOTIDE SEQUENCE</scope>
    <source>
        <strain evidence="4">S10</strain>
    </source>
</reference>
<gene>
    <name evidence="4" type="ORF">O6P43_025168</name>
</gene>
<feature type="compositionally biased region" description="Basic and acidic residues" evidence="3">
    <location>
        <begin position="362"/>
        <end position="377"/>
    </location>
</feature>
<keyword evidence="5" id="KW-1185">Reference proteome</keyword>